<sequence length="77" mass="9413">MIHCVQPDYKKTEGFVNHMFLKRSDNIFAYFKLITFWENLEAIKNFAGEDFEKAKYYDEDKNYLIEFPEKVTHFEVF</sequence>
<keyword evidence="2" id="KW-1185">Reference proteome</keyword>
<evidence type="ECO:0000313" key="2">
    <source>
        <dbReference type="Proteomes" id="UP001595953"/>
    </source>
</evidence>
<gene>
    <name evidence="1" type="ORF">ACFO5O_01645</name>
</gene>
<evidence type="ECO:0000313" key="1">
    <source>
        <dbReference type="EMBL" id="MFC4721009.1"/>
    </source>
</evidence>
<dbReference type="RefSeq" id="WP_387960297.1">
    <property type="nucleotide sequence ID" value="NZ_JBHSGP010000004.1"/>
</dbReference>
<keyword evidence="1" id="KW-0560">Oxidoreductase</keyword>
<comment type="caution">
    <text evidence="1">The sequence shown here is derived from an EMBL/GenBank/DDBJ whole genome shotgun (WGS) entry which is preliminary data.</text>
</comment>
<accession>A0ABV9N162</accession>
<organism evidence="1 2">
    <name type="scientific">Geojedonia litorea</name>
    <dbReference type="NCBI Taxonomy" id="1268269"/>
    <lineage>
        <taxon>Bacteria</taxon>
        <taxon>Pseudomonadati</taxon>
        <taxon>Bacteroidota</taxon>
        <taxon>Flavobacteriia</taxon>
        <taxon>Flavobacteriales</taxon>
        <taxon>Flavobacteriaceae</taxon>
        <taxon>Geojedonia</taxon>
    </lineage>
</organism>
<proteinExistence type="predicted"/>
<dbReference type="EMBL" id="JBHSGP010000004">
    <property type="protein sequence ID" value="MFC4721009.1"/>
    <property type="molecule type" value="Genomic_DNA"/>
</dbReference>
<dbReference type="Proteomes" id="UP001595953">
    <property type="component" value="Unassembled WGS sequence"/>
</dbReference>
<dbReference type="GO" id="GO:0004497">
    <property type="term" value="F:monooxygenase activity"/>
    <property type="evidence" value="ECO:0007669"/>
    <property type="project" value="UniProtKB-KW"/>
</dbReference>
<protein>
    <submittedName>
        <fullName evidence="1">Antibiotic biosynthesis monooxygenase</fullName>
    </submittedName>
</protein>
<keyword evidence="1" id="KW-0503">Monooxygenase</keyword>
<name>A0ABV9N162_9FLAO</name>
<reference evidence="2" key="1">
    <citation type="journal article" date="2019" name="Int. J. Syst. Evol. Microbiol.">
        <title>The Global Catalogue of Microorganisms (GCM) 10K type strain sequencing project: providing services to taxonomists for standard genome sequencing and annotation.</title>
        <authorList>
            <consortium name="The Broad Institute Genomics Platform"/>
            <consortium name="The Broad Institute Genome Sequencing Center for Infectious Disease"/>
            <person name="Wu L."/>
            <person name="Ma J."/>
        </authorList>
    </citation>
    <scope>NUCLEOTIDE SEQUENCE [LARGE SCALE GENOMIC DNA]</scope>
    <source>
        <strain evidence="2">CCUG 63682</strain>
    </source>
</reference>